<dbReference type="Gene3D" id="2.30.130.10">
    <property type="entry name" value="PUA domain"/>
    <property type="match status" value="1"/>
</dbReference>
<keyword evidence="3 5" id="KW-0819">tRNA processing</keyword>
<dbReference type="InterPro" id="IPR015947">
    <property type="entry name" value="PUA-like_sf"/>
</dbReference>
<feature type="domain" description="tRNA pseudouridylate synthase B C-terminal" evidence="8">
    <location>
        <begin position="182"/>
        <end position="242"/>
    </location>
</feature>
<evidence type="ECO:0000259" key="7">
    <source>
        <dbReference type="Pfam" id="PF09157"/>
    </source>
</evidence>
<dbReference type="SUPFAM" id="SSF55120">
    <property type="entry name" value="Pseudouridine synthase"/>
    <property type="match status" value="1"/>
</dbReference>
<dbReference type="GO" id="GO:1990481">
    <property type="term" value="P:mRNA pseudouridine synthesis"/>
    <property type="evidence" value="ECO:0007669"/>
    <property type="project" value="TreeGrafter"/>
</dbReference>
<dbReference type="GO" id="GO:0031119">
    <property type="term" value="P:tRNA pseudouridine synthesis"/>
    <property type="evidence" value="ECO:0007669"/>
    <property type="project" value="UniProtKB-UniRule"/>
</dbReference>
<dbReference type="InterPro" id="IPR032819">
    <property type="entry name" value="TruB_C"/>
</dbReference>
<evidence type="ECO:0000256" key="1">
    <source>
        <dbReference type="ARBA" id="ARBA00000385"/>
    </source>
</evidence>
<keyword evidence="4 5" id="KW-0413">Isomerase</keyword>
<evidence type="ECO:0000256" key="5">
    <source>
        <dbReference type="HAMAP-Rule" id="MF_01080"/>
    </source>
</evidence>
<dbReference type="InterPro" id="IPR015240">
    <property type="entry name" value="tRNA_sdUridine_synth_fam1_C"/>
</dbReference>
<evidence type="ECO:0000259" key="6">
    <source>
        <dbReference type="Pfam" id="PF01509"/>
    </source>
</evidence>
<dbReference type="EC" id="5.4.99.25" evidence="5"/>
<dbReference type="PATRIC" id="fig|1286106.3.peg.1374"/>
<dbReference type="CDD" id="cd02573">
    <property type="entry name" value="PseudoU_synth_EcTruB"/>
    <property type="match status" value="1"/>
</dbReference>
<dbReference type="Gene3D" id="3.30.2350.10">
    <property type="entry name" value="Pseudouridine synthase"/>
    <property type="match status" value="1"/>
</dbReference>
<dbReference type="InterPro" id="IPR002501">
    <property type="entry name" value="PsdUridine_synth_N"/>
</dbReference>
<evidence type="ECO:0000313" key="9">
    <source>
        <dbReference type="EMBL" id="EMR13022.1"/>
    </source>
</evidence>
<comment type="catalytic activity">
    <reaction evidence="1 5">
        <text>uridine(55) in tRNA = pseudouridine(55) in tRNA</text>
        <dbReference type="Rhea" id="RHEA:42532"/>
        <dbReference type="Rhea" id="RHEA-COMP:10101"/>
        <dbReference type="Rhea" id="RHEA-COMP:10102"/>
        <dbReference type="ChEBI" id="CHEBI:65314"/>
        <dbReference type="ChEBI" id="CHEBI:65315"/>
        <dbReference type="EC" id="5.4.99.25"/>
    </reaction>
</comment>
<evidence type="ECO:0000259" key="8">
    <source>
        <dbReference type="Pfam" id="PF16198"/>
    </source>
</evidence>
<feature type="domain" description="Pseudouridine synthase II N-terminal" evidence="6">
    <location>
        <begin position="33"/>
        <end position="181"/>
    </location>
</feature>
<dbReference type="HAMAP" id="MF_01080">
    <property type="entry name" value="TruB_bact"/>
    <property type="match status" value="1"/>
</dbReference>
<feature type="domain" description="tRNA pseudouridine synthase II TruB subfamily 1 C-terminal" evidence="7">
    <location>
        <begin position="246"/>
        <end position="302"/>
    </location>
</feature>
<protein>
    <recommendedName>
        <fullName evidence="5">tRNA pseudouridine synthase B</fullName>
        <ecNumber evidence="5">5.4.99.25</ecNumber>
    </recommendedName>
    <alternativeName>
        <fullName evidence="5">tRNA pseudouridine(55) synthase</fullName>
        <shortName evidence="5">Psi55 synthase</shortName>
    </alternativeName>
    <alternativeName>
        <fullName evidence="5">tRNA pseudouridylate synthase</fullName>
    </alternativeName>
    <alternativeName>
        <fullName evidence="5">tRNA-uridine isomerase</fullName>
    </alternativeName>
</protein>
<dbReference type="InterPro" id="IPR036974">
    <property type="entry name" value="PUA_sf"/>
</dbReference>
<comment type="function">
    <text evidence="5">Responsible for synthesis of pseudouridine from uracil-55 in the psi GC loop of transfer RNAs.</text>
</comment>
<dbReference type="InterPro" id="IPR014780">
    <property type="entry name" value="tRNA_psdUridine_synth_TruB"/>
</dbReference>
<evidence type="ECO:0000256" key="4">
    <source>
        <dbReference type="ARBA" id="ARBA00023235"/>
    </source>
</evidence>
<dbReference type="CDD" id="cd21152">
    <property type="entry name" value="PUA_TruB_bacterial"/>
    <property type="match status" value="1"/>
</dbReference>
<dbReference type="EMBL" id="APHR01000035">
    <property type="protein sequence ID" value="EMR13022.1"/>
    <property type="molecule type" value="Genomic_DNA"/>
</dbReference>
<dbReference type="AlphaFoldDB" id="M7P0L5"/>
<reference evidence="9 10" key="1">
    <citation type="journal article" date="2013" name="Genome Announc.">
        <title>Draft Genome Sequence of Methylophaga lonarensis MPLT, a Haloalkaliphilic (Non-Methane-Utilizing) Methylotroph.</title>
        <authorList>
            <person name="Shetty S.A."/>
            <person name="Marathe N.P."/>
            <person name="Munot H."/>
            <person name="Antony C.P."/>
            <person name="Dhotre D.P."/>
            <person name="Murrell J.C."/>
            <person name="Shouche Y.S."/>
        </authorList>
    </citation>
    <scope>NUCLEOTIDE SEQUENCE [LARGE SCALE GENOMIC DNA]</scope>
    <source>
        <strain evidence="9 10">MPL</strain>
    </source>
</reference>
<dbReference type="InterPro" id="IPR020103">
    <property type="entry name" value="PsdUridine_synth_cat_dom_sf"/>
</dbReference>
<dbReference type="SUPFAM" id="SSF88697">
    <property type="entry name" value="PUA domain-like"/>
    <property type="match status" value="1"/>
</dbReference>
<evidence type="ECO:0000313" key="10">
    <source>
        <dbReference type="Proteomes" id="UP000012019"/>
    </source>
</evidence>
<comment type="similarity">
    <text evidence="2 5">Belongs to the pseudouridine synthase TruB family. Type 1 subfamily.</text>
</comment>
<sequence length="318" mass="34744">MARRRRTGCDISGLVIVDKPTGYSSNHVLQQVRRLFNANKAGHTGNLDPLATGVLPICLGEATKLSGYLLDADKSYHVRCQLGILTDTGDSEGQTLEQKAIPEFTAQQLKQVLESFLGEQWQVPPMFSALKHQGQPLYKLARKGVEVERKPRAVNIYSIELLEQQADSFELLVSCSKGTYIRTLVEDIAVALGTVGHVTMLRRTQAAGFSLADSLSLSALQQLAEQSKSALMARLVPAEAALPDWPECRLNQAQVTQLRFGQPVSLGTVSPCATVRLFDEQQQFFGLGQISDGGVLTSIRLFAESSTQENLVTEGQSR</sequence>
<dbReference type="GO" id="GO:0003723">
    <property type="term" value="F:RNA binding"/>
    <property type="evidence" value="ECO:0007669"/>
    <property type="project" value="InterPro"/>
</dbReference>
<dbReference type="PANTHER" id="PTHR13767:SF2">
    <property type="entry name" value="PSEUDOURIDYLATE SYNTHASE TRUB1"/>
    <property type="match status" value="1"/>
</dbReference>
<dbReference type="Proteomes" id="UP000012019">
    <property type="component" value="Unassembled WGS sequence"/>
</dbReference>
<dbReference type="Pfam" id="PF16198">
    <property type="entry name" value="TruB_C_2"/>
    <property type="match status" value="1"/>
</dbReference>
<proteinExistence type="inferred from homology"/>
<evidence type="ECO:0000256" key="3">
    <source>
        <dbReference type="ARBA" id="ARBA00022694"/>
    </source>
</evidence>
<dbReference type="PANTHER" id="PTHR13767">
    <property type="entry name" value="TRNA-PSEUDOURIDINE SYNTHASE"/>
    <property type="match status" value="1"/>
</dbReference>
<evidence type="ECO:0000256" key="2">
    <source>
        <dbReference type="ARBA" id="ARBA00005642"/>
    </source>
</evidence>
<name>M7P0L5_9GAMM</name>
<dbReference type="STRING" id="1286106.MPL1_06849"/>
<dbReference type="eggNOG" id="COG0130">
    <property type="taxonomic scope" value="Bacteria"/>
</dbReference>
<organism evidence="9 10">
    <name type="scientific">Methylophaga lonarensis MPL</name>
    <dbReference type="NCBI Taxonomy" id="1286106"/>
    <lineage>
        <taxon>Bacteria</taxon>
        <taxon>Pseudomonadati</taxon>
        <taxon>Pseudomonadota</taxon>
        <taxon>Gammaproteobacteria</taxon>
        <taxon>Thiotrichales</taxon>
        <taxon>Piscirickettsiaceae</taxon>
        <taxon>Methylophaga</taxon>
    </lineage>
</organism>
<comment type="caution">
    <text evidence="9">The sequence shown here is derived from an EMBL/GenBank/DDBJ whole genome shotgun (WGS) entry which is preliminary data.</text>
</comment>
<dbReference type="GO" id="GO:0160148">
    <property type="term" value="F:tRNA pseudouridine(55) synthase activity"/>
    <property type="evidence" value="ECO:0007669"/>
    <property type="project" value="UniProtKB-EC"/>
</dbReference>
<dbReference type="OrthoDB" id="9802309at2"/>
<dbReference type="Pfam" id="PF09157">
    <property type="entry name" value="TruB-C_2"/>
    <property type="match status" value="1"/>
</dbReference>
<dbReference type="NCBIfam" id="TIGR00431">
    <property type="entry name" value="TruB"/>
    <property type="match status" value="1"/>
</dbReference>
<keyword evidence="10" id="KW-1185">Reference proteome</keyword>
<accession>M7P0L5</accession>
<gene>
    <name evidence="5 9" type="primary">truB</name>
    <name evidence="9" type="ORF">MPL1_06849</name>
</gene>
<feature type="active site" description="Nucleophile" evidence="5">
    <location>
        <position position="48"/>
    </location>
</feature>
<dbReference type="RefSeq" id="WP_009726363.1">
    <property type="nucleotide sequence ID" value="NZ_APHR01000035.1"/>
</dbReference>
<dbReference type="Pfam" id="PF01509">
    <property type="entry name" value="TruB_N"/>
    <property type="match status" value="1"/>
</dbReference>